<evidence type="ECO:0000313" key="4">
    <source>
        <dbReference type="Proteomes" id="UP000245119"/>
    </source>
</evidence>
<dbReference type="GO" id="GO:0006309">
    <property type="term" value="P:apoptotic DNA fragmentation"/>
    <property type="evidence" value="ECO:0007669"/>
    <property type="project" value="TreeGrafter"/>
</dbReference>
<reference evidence="3 4" key="1">
    <citation type="submission" date="2018-04" db="EMBL/GenBank/DDBJ databases">
        <title>The genome of golden apple snail Pomacea canaliculata provides insight into stress tolerance and invasive adaptation.</title>
        <authorList>
            <person name="Liu C."/>
            <person name="Liu B."/>
            <person name="Ren Y."/>
            <person name="Zhang Y."/>
            <person name="Wang H."/>
            <person name="Li S."/>
            <person name="Jiang F."/>
            <person name="Yin L."/>
            <person name="Zhang G."/>
            <person name="Qian W."/>
            <person name="Fan W."/>
        </authorList>
    </citation>
    <scope>NUCLEOTIDE SEQUENCE [LARGE SCALE GENOMIC DNA]</scope>
    <source>
        <strain evidence="3">SZHN2017</strain>
        <tissue evidence="3">Muscle</tissue>
    </source>
</reference>
<proteinExistence type="inferred from homology"/>
<evidence type="ECO:0000256" key="2">
    <source>
        <dbReference type="ARBA" id="ARBA00022801"/>
    </source>
</evidence>
<dbReference type="PANTHER" id="PTHR10858:SF23">
    <property type="entry name" value="DEOXYRIBONUCLEASE II"/>
    <property type="match status" value="1"/>
</dbReference>
<comment type="similarity">
    <text evidence="1">Belongs to the DNase II family.</text>
</comment>
<evidence type="ECO:0000313" key="3">
    <source>
        <dbReference type="EMBL" id="PVD22100.1"/>
    </source>
</evidence>
<organism evidence="3 4">
    <name type="scientific">Pomacea canaliculata</name>
    <name type="common">Golden apple snail</name>
    <dbReference type="NCBI Taxonomy" id="400727"/>
    <lineage>
        <taxon>Eukaryota</taxon>
        <taxon>Metazoa</taxon>
        <taxon>Spiralia</taxon>
        <taxon>Lophotrochozoa</taxon>
        <taxon>Mollusca</taxon>
        <taxon>Gastropoda</taxon>
        <taxon>Caenogastropoda</taxon>
        <taxon>Architaenioglossa</taxon>
        <taxon>Ampullarioidea</taxon>
        <taxon>Ampullariidae</taxon>
        <taxon>Pomacea</taxon>
    </lineage>
</organism>
<gene>
    <name evidence="3" type="ORF">C0Q70_17904</name>
</gene>
<accession>A0A2T7NLR1</accession>
<dbReference type="GO" id="GO:0004531">
    <property type="term" value="F:deoxyribonuclease II activity"/>
    <property type="evidence" value="ECO:0007669"/>
    <property type="project" value="InterPro"/>
</dbReference>
<dbReference type="AlphaFoldDB" id="A0A2T7NLR1"/>
<dbReference type="PANTHER" id="PTHR10858">
    <property type="entry name" value="DEOXYRIBONUCLEASE II"/>
    <property type="match status" value="1"/>
</dbReference>
<keyword evidence="2" id="KW-0378">Hydrolase</keyword>
<dbReference type="OrthoDB" id="10261598at2759"/>
<dbReference type="Proteomes" id="UP000245119">
    <property type="component" value="Linkage Group LG11"/>
</dbReference>
<dbReference type="STRING" id="400727.A0A2T7NLR1"/>
<dbReference type="InterPro" id="IPR004947">
    <property type="entry name" value="DNase_II"/>
</dbReference>
<dbReference type="Pfam" id="PF03265">
    <property type="entry name" value="DNase_II"/>
    <property type="match status" value="1"/>
</dbReference>
<protein>
    <submittedName>
        <fullName evidence="3">Uncharacterized protein</fullName>
    </submittedName>
</protein>
<keyword evidence="4" id="KW-1185">Reference proteome</keyword>
<comment type="caution">
    <text evidence="3">The sequence shown here is derived from an EMBL/GenBank/DDBJ whole genome shotgun (WGS) entry which is preliminary data.</text>
</comment>
<sequence>MNFEIRFLVYKLPKIRHRTGTLFGDGLEFFYMDSNHPKWLLSPVPINESDQAIAYTLNQIYQDKSSEVNYFMYNDEKPSGSVSLNHGHTKGTLGFDTQSGFWLIHSAPGFPPEKGEGYQWAENASDFGQSFLCVTFLYSTLGVLGKQLVINYPQVYDKYLSKDVMSDYQILSDVGTRPSEQFPVSNVEHFSTKDGVPLTSFAKFTTFGAEQIFTLASSPYSQGTTSGGDMEKRATT</sequence>
<dbReference type="EMBL" id="PZQS01000011">
    <property type="protein sequence ID" value="PVD22100.1"/>
    <property type="molecule type" value="Genomic_DNA"/>
</dbReference>
<name>A0A2T7NLR1_POMCA</name>
<evidence type="ECO:0000256" key="1">
    <source>
        <dbReference type="ARBA" id="ARBA00007527"/>
    </source>
</evidence>
<dbReference type="CDD" id="cd09120">
    <property type="entry name" value="PLDc_DNaseII_1"/>
    <property type="match status" value="1"/>
</dbReference>